<dbReference type="Gene3D" id="2.40.30.170">
    <property type="match status" value="1"/>
</dbReference>
<gene>
    <name evidence="3" type="ORF">SDC9_35409</name>
</gene>
<feature type="transmembrane region" description="Helical" evidence="1">
    <location>
        <begin position="42"/>
        <end position="64"/>
    </location>
</feature>
<dbReference type="EMBL" id="VSSQ01000278">
    <property type="protein sequence ID" value="MPL89375.1"/>
    <property type="molecule type" value="Genomic_DNA"/>
</dbReference>
<evidence type="ECO:0000259" key="2">
    <source>
        <dbReference type="Pfam" id="PF26002"/>
    </source>
</evidence>
<evidence type="ECO:0000313" key="3">
    <source>
        <dbReference type="EMBL" id="MPL89375.1"/>
    </source>
</evidence>
<feature type="domain" description="AprE-like beta-barrel" evidence="2">
    <location>
        <begin position="87"/>
        <end position="166"/>
    </location>
</feature>
<keyword evidence="1" id="KW-0812">Transmembrane</keyword>
<dbReference type="AlphaFoldDB" id="A0A644VDZ3"/>
<accession>A0A644VDZ3</accession>
<dbReference type="PRINTS" id="PR01490">
    <property type="entry name" value="RTXTOXIND"/>
</dbReference>
<keyword evidence="1" id="KW-1133">Transmembrane helix</keyword>
<evidence type="ECO:0000256" key="1">
    <source>
        <dbReference type="SAM" id="Phobius"/>
    </source>
</evidence>
<sequence>MTEENKNIVTNPTPPLLEGDGGRLELRSREVQEILARPPKALVRYGTSVICAILAILISGSFFFNYPDIISGEASIQKTNNEWIAFVEVPAKGAGKIHSGQQVIIKITAYPYLEFGHINGITQQISPIQERESYLVEVKIGKKLVTTTKKELKLSGSLSATAEIITENRRLIERIFAPIKKLSLFSR</sequence>
<comment type="caution">
    <text evidence="3">The sequence shown here is derived from an EMBL/GenBank/DDBJ whole genome shotgun (WGS) entry which is preliminary data.</text>
</comment>
<protein>
    <recommendedName>
        <fullName evidence="2">AprE-like beta-barrel domain-containing protein</fullName>
    </recommendedName>
</protein>
<name>A0A644VDZ3_9ZZZZ</name>
<keyword evidence="1" id="KW-0472">Membrane</keyword>
<proteinExistence type="predicted"/>
<organism evidence="3">
    <name type="scientific">bioreactor metagenome</name>
    <dbReference type="NCBI Taxonomy" id="1076179"/>
    <lineage>
        <taxon>unclassified sequences</taxon>
        <taxon>metagenomes</taxon>
        <taxon>ecological metagenomes</taxon>
    </lineage>
</organism>
<dbReference type="Pfam" id="PF26002">
    <property type="entry name" value="Beta-barrel_AprE"/>
    <property type="match status" value="1"/>
</dbReference>
<dbReference type="InterPro" id="IPR058982">
    <property type="entry name" value="Beta-barrel_AprE"/>
</dbReference>
<reference evidence="3" key="1">
    <citation type="submission" date="2019-08" db="EMBL/GenBank/DDBJ databases">
        <authorList>
            <person name="Kucharzyk K."/>
            <person name="Murdoch R.W."/>
            <person name="Higgins S."/>
            <person name="Loffler F."/>
        </authorList>
    </citation>
    <scope>NUCLEOTIDE SEQUENCE</scope>
</reference>